<evidence type="ECO:0000256" key="6">
    <source>
        <dbReference type="SAM" id="SignalP"/>
    </source>
</evidence>
<dbReference type="PANTHER" id="PTHR47637:SF1">
    <property type="entry name" value="CHAPERONE SURA"/>
    <property type="match status" value="1"/>
</dbReference>
<dbReference type="OrthoDB" id="9791746at2"/>
<dbReference type="PANTHER" id="PTHR47637">
    <property type="entry name" value="CHAPERONE SURA"/>
    <property type="match status" value="1"/>
</dbReference>
<dbReference type="Proteomes" id="UP000001353">
    <property type="component" value="Chromosome"/>
</dbReference>
<keyword evidence="5" id="KW-0697">Rotamase</keyword>
<protein>
    <recommendedName>
        <fullName evidence="1">Parvulin-like PPIase</fullName>
    </recommendedName>
    <alternativeName>
        <fullName evidence="3">Peptidyl-prolyl cis-trans isomerase plp</fullName>
    </alternativeName>
    <alternativeName>
        <fullName evidence="4">Rotamase plp</fullName>
    </alternativeName>
</protein>
<name>F7ZBD5_ROSLO</name>
<organism evidence="8 9">
    <name type="scientific">Roseobacter litoralis (strain ATCC 49566 / DSM 6996 / JCM 21268 / NBRC 15278 / OCh 149)</name>
    <dbReference type="NCBI Taxonomy" id="391595"/>
    <lineage>
        <taxon>Bacteria</taxon>
        <taxon>Pseudomonadati</taxon>
        <taxon>Pseudomonadota</taxon>
        <taxon>Alphaproteobacteria</taxon>
        <taxon>Rhodobacterales</taxon>
        <taxon>Roseobacteraceae</taxon>
        <taxon>Roseobacter</taxon>
    </lineage>
</organism>
<dbReference type="InterPro" id="IPR000297">
    <property type="entry name" value="PPIase_PpiC"/>
</dbReference>
<dbReference type="InterPro" id="IPR050280">
    <property type="entry name" value="OMP_Chaperone_SurA"/>
</dbReference>
<dbReference type="InterPro" id="IPR046357">
    <property type="entry name" value="PPIase_dom_sf"/>
</dbReference>
<evidence type="ECO:0000259" key="7">
    <source>
        <dbReference type="PROSITE" id="PS50198"/>
    </source>
</evidence>
<dbReference type="InterPro" id="IPR027304">
    <property type="entry name" value="Trigger_fact/SurA_dom_sf"/>
</dbReference>
<evidence type="ECO:0000256" key="3">
    <source>
        <dbReference type="ARBA" id="ARBA00030642"/>
    </source>
</evidence>
<accession>F7ZBD5</accession>
<evidence type="ECO:0000256" key="1">
    <source>
        <dbReference type="ARBA" id="ARBA00018370"/>
    </source>
</evidence>
<reference evidence="8 9" key="1">
    <citation type="journal article" date="2011" name="BMC Genomics">
        <title>Comparative genome analysis and genome-guided physiological analysis of Roseobacter litoralis.</title>
        <authorList>
            <person name="Kalhoefer D."/>
            <person name="Thole S."/>
            <person name="Voget S."/>
            <person name="Lehmann R."/>
            <person name="Liesegang H."/>
            <person name="Wollher A."/>
            <person name="Daniel R."/>
            <person name="Simon M."/>
            <person name="Brinkhoff T."/>
        </authorList>
    </citation>
    <scope>NUCLEOTIDE SEQUENCE [LARGE SCALE GENOMIC DNA]</scope>
    <source>
        <strain evidence="9">ATCC 49566 / DSM 6996 / JCM 21268 / NBRC 15278 / OCh 149</strain>
    </source>
</reference>
<dbReference type="Gene3D" id="1.10.4030.10">
    <property type="entry name" value="Porin chaperone SurA, peptide-binding domain"/>
    <property type="match status" value="1"/>
</dbReference>
<dbReference type="GO" id="GO:0003755">
    <property type="term" value="F:peptidyl-prolyl cis-trans isomerase activity"/>
    <property type="evidence" value="ECO:0007669"/>
    <property type="project" value="UniProtKB-KW"/>
</dbReference>
<keyword evidence="9" id="KW-1185">Reference proteome</keyword>
<feature type="domain" description="PpiC" evidence="7">
    <location>
        <begin position="164"/>
        <end position="260"/>
    </location>
</feature>
<evidence type="ECO:0000256" key="5">
    <source>
        <dbReference type="PROSITE-ProRule" id="PRU00278"/>
    </source>
</evidence>
<gene>
    <name evidence="8" type="ordered locus">RLO149_c023510</name>
</gene>
<evidence type="ECO:0000256" key="4">
    <source>
        <dbReference type="ARBA" id="ARBA00031484"/>
    </source>
</evidence>
<keyword evidence="2 6" id="KW-0732">Signal</keyword>
<sequence>MIRIKEFCTVLMVCATCSFAVPLGAQSLFSPVIEVNDGVITEFEIEQRQQFLILLNAPGSSRQAVIEELINERLRAQAVANAGLELSDAAMQDGMIEFAGRVNLGVDEFKTVLEENGIAATTFEDFVRVGVSWRDFIAARFGPRLQVSEEEIDQALGSTNGASNIQVLVSEIIIPAPPARALEVQEVAEQIATTTSVEEFSDYARRFSATATRDQGGRLEWQALSNLPPSLRPLLLGLAPGEVTEPLNIPEAVALFQLRDIRETGASTPEYAAIDYAVYYIAGGRTPAGLAQAAKIGAQVDVCDDLYGVAQGQPPEILERGSKPPSEIPTDIALELSKLDPGETSIALTRSEGQTLLFLMMCGRTAAANEDVGRDEAANALRGGRLNAIAESFLEQLRADARIRVQ</sequence>
<feature type="chain" id="PRO_5007914137" description="Parvulin-like PPIase" evidence="6">
    <location>
        <begin position="21"/>
        <end position="406"/>
    </location>
</feature>
<proteinExistence type="predicted"/>
<keyword evidence="5" id="KW-0413">Isomerase</keyword>
<dbReference type="PROSITE" id="PS50198">
    <property type="entry name" value="PPIC_PPIASE_2"/>
    <property type="match status" value="1"/>
</dbReference>
<dbReference type="KEGG" id="rli:RLO149_c023510"/>
<dbReference type="STRING" id="391595.RLO149_c023510"/>
<evidence type="ECO:0000313" key="8">
    <source>
        <dbReference type="EMBL" id="AEI94321.1"/>
    </source>
</evidence>
<dbReference type="RefSeq" id="WP_013962244.1">
    <property type="nucleotide sequence ID" value="NC_015730.1"/>
</dbReference>
<evidence type="ECO:0000256" key="2">
    <source>
        <dbReference type="ARBA" id="ARBA00022729"/>
    </source>
</evidence>
<dbReference type="HOGENOM" id="CLU_034646_11_2_5"/>
<dbReference type="SUPFAM" id="SSF109998">
    <property type="entry name" value="Triger factor/SurA peptide-binding domain-like"/>
    <property type="match status" value="1"/>
</dbReference>
<evidence type="ECO:0000313" key="9">
    <source>
        <dbReference type="Proteomes" id="UP000001353"/>
    </source>
</evidence>
<dbReference type="eggNOG" id="COG0760">
    <property type="taxonomic scope" value="Bacteria"/>
</dbReference>
<dbReference type="SUPFAM" id="SSF54534">
    <property type="entry name" value="FKBP-like"/>
    <property type="match status" value="1"/>
</dbReference>
<feature type="signal peptide" evidence="6">
    <location>
        <begin position="1"/>
        <end position="20"/>
    </location>
</feature>
<dbReference type="EMBL" id="CP002623">
    <property type="protein sequence ID" value="AEI94321.1"/>
    <property type="molecule type" value="Genomic_DNA"/>
</dbReference>
<dbReference type="AlphaFoldDB" id="F7ZBD5"/>
<dbReference type="Gene3D" id="3.10.50.40">
    <property type="match status" value="1"/>
</dbReference>
<dbReference type="Pfam" id="PF00639">
    <property type="entry name" value="Rotamase"/>
    <property type="match status" value="1"/>
</dbReference>